<accession>A0A512II66</accession>
<dbReference type="AlphaFoldDB" id="A0A512II66"/>
<dbReference type="Pfam" id="PF03328">
    <property type="entry name" value="HpcH_HpaI"/>
    <property type="match status" value="1"/>
</dbReference>
<evidence type="ECO:0000313" key="6">
    <source>
        <dbReference type="EMBL" id="GEO97394.1"/>
    </source>
</evidence>
<dbReference type="PANTHER" id="PTHR30502">
    <property type="entry name" value="2-KETO-3-DEOXY-L-RHAMNONATE ALDOLASE"/>
    <property type="match status" value="1"/>
</dbReference>
<evidence type="ECO:0000256" key="1">
    <source>
        <dbReference type="ARBA" id="ARBA00005568"/>
    </source>
</evidence>
<keyword evidence="2" id="KW-0479">Metal-binding</keyword>
<gene>
    <name evidence="6" type="ORF">KTU01_35170</name>
</gene>
<sequence>MTDADLPADAVRTGVWATLGDARTTLALERAGFDWVGVDAQHGHFDDAALRGLFALRHEAAAPVLVRVAANDPTAIGRALDAGADGVIIPLVQDAEQAEAAVAAAHYPPRGARSWGPLPGSRDTTGGAASMPRPRCAVMVETARAVAAVEDIAATPDLDMVFVGPFDLSLALGRDVDDLLADTAADAPLPVIVRACRAAGVLPGAFAGSPERAAALRAQGFSWIAVTTDSGVLHLGSAAARAGLTPPT</sequence>
<dbReference type="PANTHER" id="PTHR30502:SF0">
    <property type="entry name" value="PHOSPHOENOLPYRUVATE CARBOXYLASE FAMILY PROTEIN"/>
    <property type="match status" value="1"/>
</dbReference>
<dbReference type="GO" id="GO:0005737">
    <property type="term" value="C:cytoplasm"/>
    <property type="evidence" value="ECO:0007669"/>
    <property type="project" value="TreeGrafter"/>
</dbReference>
<organism evidence="6 7">
    <name type="scientific">Kocuria turfanensis</name>
    <dbReference type="NCBI Taxonomy" id="388357"/>
    <lineage>
        <taxon>Bacteria</taxon>
        <taxon>Bacillati</taxon>
        <taxon>Actinomycetota</taxon>
        <taxon>Actinomycetes</taxon>
        <taxon>Micrococcales</taxon>
        <taxon>Micrococcaceae</taxon>
        <taxon>Kocuria</taxon>
    </lineage>
</organism>
<feature type="domain" description="HpcH/HpaI aldolase/citrate lyase" evidence="5">
    <location>
        <begin position="12"/>
        <end position="232"/>
    </location>
</feature>
<dbReference type="InterPro" id="IPR040442">
    <property type="entry name" value="Pyrv_kinase-like_dom_sf"/>
</dbReference>
<dbReference type="EMBL" id="BJZS01000124">
    <property type="protein sequence ID" value="GEO97394.1"/>
    <property type="molecule type" value="Genomic_DNA"/>
</dbReference>
<dbReference type="Gene3D" id="3.20.20.60">
    <property type="entry name" value="Phosphoenolpyruvate-binding domains"/>
    <property type="match status" value="1"/>
</dbReference>
<dbReference type="GO" id="GO:0016832">
    <property type="term" value="F:aldehyde-lyase activity"/>
    <property type="evidence" value="ECO:0007669"/>
    <property type="project" value="TreeGrafter"/>
</dbReference>
<evidence type="ECO:0000259" key="5">
    <source>
        <dbReference type="Pfam" id="PF03328"/>
    </source>
</evidence>
<name>A0A512II66_9MICC</name>
<dbReference type="Proteomes" id="UP000321103">
    <property type="component" value="Unassembled WGS sequence"/>
</dbReference>
<comment type="caution">
    <text evidence="6">The sequence shown here is derived from an EMBL/GenBank/DDBJ whole genome shotgun (WGS) entry which is preliminary data.</text>
</comment>
<dbReference type="SUPFAM" id="SSF51621">
    <property type="entry name" value="Phosphoenolpyruvate/pyruvate domain"/>
    <property type="match status" value="1"/>
</dbReference>
<dbReference type="InterPro" id="IPR015813">
    <property type="entry name" value="Pyrv/PenolPyrv_kinase-like_dom"/>
</dbReference>
<protein>
    <submittedName>
        <fullName evidence="6">Aldolase</fullName>
    </submittedName>
</protein>
<comment type="similarity">
    <text evidence="1">Belongs to the HpcH/HpaI aldolase family.</text>
</comment>
<dbReference type="GO" id="GO:0046872">
    <property type="term" value="F:metal ion binding"/>
    <property type="evidence" value="ECO:0007669"/>
    <property type="project" value="UniProtKB-KW"/>
</dbReference>
<evidence type="ECO:0000256" key="4">
    <source>
        <dbReference type="SAM" id="MobiDB-lite"/>
    </source>
</evidence>
<keyword evidence="3" id="KW-0456">Lyase</keyword>
<dbReference type="InterPro" id="IPR050251">
    <property type="entry name" value="HpcH-HpaI_aldolase"/>
</dbReference>
<feature type="region of interest" description="Disordered" evidence="4">
    <location>
        <begin position="113"/>
        <end position="132"/>
    </location>
</feature>
<dbReference type="InterPro" id="IPR005000">
    <property type="entry name" value="Aldolase/citrate-lyase_domain"/>
</dbReference>
<dbReference type="RefSeq" id="WP_062735823.1">
    <property type="nucleotide sequence ID" value="NZ_BJZS01000124.1"/>
</dbReference>
<keyword evidence="7" id="KW-1185">Reference proteome</keyword>
<reference evidence="6 7" key="1">
    <citation type="submission" date="2019-07" db="EMBL/GenBank/DDBJ databases">
        <title>Whole genome shotgun sequence of Kocuria turfanensis NBRC 107627.</title>
        <authorList>
            <person name="Hosoyama A."/>
            <person name="Uohara A."/>
            <person name="Ohji S."/>
            <person name="Ichikawa N."/>
        </authorList>
    </citation>
    <scope>NUCLEOTIDE SEQUENCE [LARGE SCALE GENOMIC DNA]</scope>
    <source>
        <strain evidence="6 7">NBRC 107627</strain>
    </source>
</reference>
<dbReference type="STRING" id="388357.GCA_001580365_02260"/>
<proteinExistence type="inferred from homology"/>
<evidence type="ECO:0000313" key="7">
    <source>
        <dbReference type="Proteomes" id="UP000321103"/>
    </source>
</evidence>
<evidence type="ECO:0000256" key="2">
    <source>
        <dbReference type="ARBA" id="ARBA00022723"/>
    </source>
</evidence>
<evidence type="ECO:0000256" key="3">
    <source>
        <dbReference type="ARBA" id="ARBA00023239"/>
    </source>
</evidence>